<dbReference type="GO" id="GO:0006083">
    <property type="term" value="P:acetate metabolic process"/>
    <property type="evidence" value="ECO:0007669"/>
    <property type="project" value="InterPro"/>
</dbReference>
<evidence type="ECO:0000259" key="1">
    <source>
        <dbReference type="Pfam" id="PF13336"/>
    </source>
</evidence>
<dbReference type="Pfam" id="PF13336">
    <property type="entry name" value="AcetylCoA_hyd_C"/>
    <property type="match status" value="1"/>
</dbReference>
<dbReference type="GO" id="GO:0008775">
    <property type="term" value="F:acetate CoA-transferase activity"/>
    <property type="evidence" value="ECO:0007669"/>
    <property type="project" value="InterPro"/>
</dbReference>
<accession>A0A091AVX5</accession>
<dbReference type="STRING" id="1121015.GCA_000420545_00805"/>
<dbReference type="AlphaFoldDB" id="A0A091AVX5"/>
<gene>
    <name evidence="2" type="ORF">N789_09965</name>
</gene>
<name>A0A091AVX5_9GAMM</name>
<organism evidence="2 3">
    <name type="scientific">Arenimonas oryziterrae DSM 21050 = YC6267</name>
    <dbReference type="NCBI Taxonomy" id="1121015"/>
    <lineage>
        <taxon>Bacteria</taxon>
        <taxon>Pseudomonadati</taxon>
        <taxon>Pseudomonadota</taxon>
        <taxon>Gammaproteobacteria</taxon>
        <taxon>Lysobacterales</taxon>
        <taxon>Lysobacteraceae</taxon>
        <taxon>Arenimonas</taxon>
    </lineage>
</organism>
<dbReference type="PANTHER" id="PTHR21432">
    <property type="entry name" value="ACETYL-COA HYDROLASE-RELATED"/>
    <property type="match status" value="1"/>
</dbReference>
<dbReference type="Proteomes" id="UP000029385">
    <property type="component" value="Unassembled WGS sequence"/>
</dbReference>
<dbReference type="SUPFAM" id="SSF100950">
    <property type="entry name" value="NagB/RpiA/CoA transferase-like"/>
    <property type="match status" value="1"/>
</dbReference>
<dbReference type="InterPro" id="IPR038460">
    <property type="entry name" value="AcetylCoA_hyd_C_sf"/>
</dbReference>
<dbReference type="PANTHER" id="PTHR21432:SF20">
    <property type="entry name" value="ACETYL-COA HYDROLASE"/>
    <property type="match status" value="1"/>
</dbReference>
<dbReference type="InterPro" id="IPR046433">
    <property type="entry name" value="ActCoA_hydro"/>
</dbReference>
<dbReference type="Gene3D" id="3.30.750.70">
    <property type="entry name" value="4-hydroxybutyrate coenzyme like domains"/>
    <property type="match status" value="1"/>
</dbReference>
<reference evidence="2 3" key="1">
    <citation type="submission" date="2013-09" db="EMBL/GenBank/DDBJ databases">
        <title>Genome sequencing of Arenimonas oryziterrae.</title>
        <authorList>
            <person name="Chen F."/>
            <person name="Wang G."/>
        </authorList>
    </citation>
    <scope>NUCLEOTIDE SEQUENCE [LARGE SCALE GENOMIC DNA]</scope>
    <source>
        <strain evidence="2 3">YC6267</strain>
    </source>
</reference>
<comment type="caution">
    <text evidence="2">The sequence shown here is derived from an EMBL/GenBank/DDBJ whole genome shotgun (WGS) entry which is preliminary data.</text>
</comment>
<dbReference type="RefSeq" id="WP_022968456.1">
    <property type="nucleotide sequence ID" value="NZ_ATVD01000001.1"/>
</dbReference>
<proteinExistence type="predicted"/>
<dbReference type="Gene3D" id="3.40.1080.10">
    <property type="entry name" value="Glutaconate Coenzyme A-transferase"/>
    <property type="match status" value="1"/>
</dbReference>
<dbReference type="Gene3D" id="3.40.1080.20">
    <property type="entry name" value="Acetyl-CoA hydrolase/transferase C-terminal domain"/>
    <property type="match status" value="1"/>
</dbReference>
<keyword evidence="3" id="KW-1185">Reference proteome</keyword>
<evidence type="ECO:0000313" key="2">
    <source>
        <dbReference type="EMBL" id="KFN43591.1"/>
    </source>
</evidence>
<protein>
    <recommendedName>
        <fullName evidence="1">Acetyl-CoA hydrolase/transferase C-terminal domain-containing protein</fullName>
    </recommendedName>
</protein>
<dbReference type="InterPro" id="IPR037171">
    <property type="entry name" value="NagB/RpiA_transferase-like"/>
</dbReference>
<dbReference type="InterPro" id="IPR026888">
    <property type="entry name" value="AcetylCoA_hyd_C"/>
</dbReference>
<dbReference type="EMBL" id="AVCI01000005">
    <property type="protein sequence ID" value="KFN43591.1"/>
    <property type="molecule type" value="Genomic_DNA"/>
</dbReference>
<dbReference type="eggNOG" id="COG0427">
    <property type="taxonomic scope" value="Bacteria"/>
</dbReference>
<evidence type="ECO:0000313" key="3">
    <source>
        <dbReference type="Proteomes" id="UP000029385"/>
    </source>
</evidence>
<feature type="domain" description="Acetyl-CoA hydrolase/transferase C-terminal" evidence="1">
    <location>
        <begin position="364"/>
        <end position="528"/>
    </location>
</feature>
<sequence>MTLNRLDEAVAAVLQAAGPHLAIAAPLGLGKPHRLLNAIYRHVAAHPECSLRIHTALSLTPPKPGAGLEKRFAGPFLDRHFGADFEALDYALAQKKDALPANIRVEEFYLQSGGLLASHQAQRSYASLNYTHVARAVATRGVNVLVQRVAREPGGERFSLSSNPDLSFDLLNEMARRGLPRPFVIAEIDPHLPWVGGTAAVAPDFFDAVLDLPGPAPQLFALPRQAVSDAEFAIGLYASTLVKDGGTLQIGIGSLSDALCHALILRHTRNAEYLALLDALAPGLADSTLVAEDGGTAPFVHGLYGASEMVNDGFMHLFNAGILTRRVLDDVGAMQRLNDGQATADDHARLAADGHWLDGGFYLGSHALYRWMRDLPDAAKRGLGMTRISHINELYGGNEVLERLQRRDARFFNTCMMMTALGAATSDALASGRVVSGVGGQYNFVAMAHALRDGRSVLLFRSLRENRDGSTSSSVLWNYGHTTIPRHLRDIAITEYGIADLRDACDEDCVQRMLGIADARFQAEIARAARSEGKIADDYVLPPALARNTATELRRLLAPFRRSGLLPDYPLGSDFTPVEERLVKALGWLKSATATPGGKWRTVFDAISTRGDRDVEAMQRMALAEPKGFSEWLEARLVALALRRTGDR</sequence>
<dbReference type="PATRIC" id="fig|1121015.4.peg.1479"/>